<evidence type="ECO:0000256" key="1">
    <source>
        <dbReference type="ARBA" id="ARBA00004128"/>
    </source>
</evidence>
<dbReference type="GO" id="GO:0015431">
    <property type="term" value="F:ABC-type glutathione S-conjugate transporter activity"/>
    <property type="evidence" value="ECO:0007669"/>
    <property type="project" value="UniProtKB-EC"/>
</dbReference>
<evidence type="ECO:0000256" key="6">
    <source>
        <dbReference type="ARBA" id="ARBA00022737"/>
    </source>
</evidence>
<feature type="transmembrane region" description="Helical" evidence="13">
    <location>
        <begin position="955"/>
        <end position="981"/>
    </location>
</feature>
<dbReference type="SUPFAM" id="SSF90123">
    <property type="entry name" value="ABC transporter transmembrane region"/>
    <property type="match status" value="2"/>
</dbReference>
<organism evidence="16 17">
    <name type="scientific">Amphimedon queenslandica</name>
    <name type="common">Sponge</name>
    <dbReference type="NCBI Taxonomy" id="400682"/>
    <lineage>
        <taxon>Eukaryota</taxon>
        <taxon>Metazoa</taxon>
        <taxon>Porifera</taxon>
        <taxon>Demospongiae</taxon>
        <taxon>Heteroscleromorpha</taxon>
        <taxon>Haplosclerida</taxon>
        <taxon>Niphatidae</taxon>
        <taxon>Amphimedon</taxon>
    </lineage>
</organism>
<keyword evidence="10 13" id="KW-0472">Membrane</keyword>
<dbReference type="Pfam" id="PF00664">
    <property type="entry name" value="ABC_membrane"/>
    <property type="match status" value="2"/>
</dbReference>
<dbReference type="PROSITE" id="PS00211">
    <property type="entry name" value="ABC_TRANSPORTER_1"/>
    <property type="match status" value="2"/>
</dbReference>
<feature type="transmembrane region" description="Helical" evidence="13">
    <location>
        <begin position="1053"/>
        <end position="1073"/>
    </location>
</feature>
<feature type="transmembrane region" description="Helical" evidence="13">
    <location>
        <begin position="335"/>
        <end position="354"/>
    </location>
</feature>
<dbReference type="Proteomes" id="UP000007879">
    <property type="component" value="Unassembled WGS sequence"/>
</dbReference>
<dbReference type="GO" id="GO:0005774">
    <property type="term" value="C:vacuolar membrane"/>
    <property type="evidence" value="ECO:0007669"/>
    <property type="project" value="UniProtKB-SubCell"/>
</dbReference>
<evidence type="ECO:0000313" key="16">
    <source>
        <dbReference type="EnsemblMetazoa" id="XP_019855857.1"/>
    </source>
</evidence>
<feature type="transmembrane region" description="Helical" evidence="13">
    <location>
        <begin position="135"/>
        <end position="157"/>
    </location>
</feature>
<feature type="transmembrane region" description="Helical" evidence="13">
    <location>
        <begin position="295"/>
        <end position="315"/>
    </location>
</feature>
<sequence>MLTKICFPDSVLWKDIDYNDSSHDSVDLTLCFTDGFLITFICVTFWIVAIISFIFTNSDLPSIPLSWLIITKKALCIAIFITVVCTLTYSVIKNRSETIPRYNFIYLVFTGLTMVWVMLLMAYHRKRGIQSSGIFIIFWMAFLIYGSIKLRTLILIAEDKNGVPDRMMFSSFVIVYFLSIVQMVLSFVPEKKANSYYTHFINQKPSPEESSSFLSLITWWWMNSLMWKGFHSTLTYDDLYDLNMKDRSTYVAPKFQREWNRLVSNAGLNFVNNDIEGSETKGRQPSLVLALSRAYGFDFFVAGIFKLFQDILGFIGPQLLKLMIDYVRDEAEPAWRGYLYAVTIFLLAILRSLLLHQYFNRCYIVGMRIRSGLIQAVYKKALILSNESRQNRATGEIVNLMSVDAQRFQDLMVYLHMIWSGPFQAFLALFFLYLSMGPSIFAGLAVMVILLPVNALVTKYIRRFSVIVMSKKDSRSKMINEILNGIKVIKLYAWEIPFRKLIMGIRDEEIKVLKKASLLNASLSFTWTSATFLVAVATFATYSLINLNSTSIEDRLTPEKAFVALSLFELLSFPISIVPMMILYLIQANVSLKRLSSFLTDEELDLNCVSYTEEPASCGENALSINEGFFSWDAKTPPILLNINLSVETGELVAIVGHVGAGKSSLISALLGQMKKLCGEVSLKGRLSYVPQLAWIQNATIRDNIVFGKKFDDILYNETLQCCALESDLELLAGGDMTEIGEKGINLSGGQKQRVSLARAVYQDSDVYLLDDPLSAVDSHVGKHIFDKVIGPNGMLKGKVRILVTHGIGFLSQCDKIIVMSNGRITEVGSYRQLIEQNGAFAEFLQNYSLPNDVNDNDIEMNENKIVDENKETFKRTKGERKSFIMTEETVETGSVHYAVFLSYAKSCSYFLAFLVGFLYLIVSGGSVGQNLWLAHWSNQEGRDTANNSDLSLNLGVYAGFGFLQTISTVLASFALVFATLKASRTLHNGMLLNILRSPLSFFESTPLGRILNRFSKDIDVVDEAIPIALSEFLFTFSAVVATIIVICYTSPWFILLIVPLSLFYLVVQRFYVKTSRQLKRLESSSRSPIYSHFQESINGASSIRAYSKVDEFQLQSEAHVDHNQTAFYLTSCSNRWLAVRLELVGNLVIFFAALSAALQRNYPEIFGRIDPGLVGLSISYSLMVTQSLNWTVRMMSDLESNIVAVERIKEYTETPNEAPDVIPSCPIPPGWPIQGRVQFSHYSTRYRPGLDLVLKDITCDIPGGQKVGIVGRTGAGKSTLALALFRIIESAQGSISIDGADISTYGLRDLRSNITIIPQDPVLFSGSLRLNLDPFNAKSDEELWRVLETAHLSEFVSGLTEGLYYPVAEGGENLSVGQRQLVCLARALLRKTKILVLDEATAAVDLETDGLIQKTIRSEFANCTILTIAHRINTIMDYDRVMVLDNGRIAEFDSPNMLIAKKESFYELVKNSGIL</sequence>
<dbReference type="CDD" id="cd18595">
    <property type="entry name" value="ABC_6TM_MRP1_2_3_6_D1_like"/>
    <property type="match status" value="1"/>
</dbReference>
<dbReference type="InterPro" id="IPR027417">
    <property type="entry name" value="P-loop_NTPase"/>
</dbReference>
<dbReference type="Pfam" id="PF24357">
    <property type="entry name" value="TMD0_ABC"/>
    <property type="match status" value="1"/>
</dbReference>
<evidence type="ECO:0000256" key="3">
    <source>
        <dbReference type="ARBA" id="ARBA00022448"/>
    </source>
</evidence>
<evidence type="ECO:0000256" key="10">
    <source>
        <dbReference type="ARBA" id="ARBA00023136"/>
    </source>
</evidence>
<evidence type="ECO:0000259" key="14">
    <source>
        <dbReference type="PROSITE" id="PS50893"/>
    </source>
</evidence>
<feature type="transmembrane region" description="Helical" evidence="13">
    <location>
        <begin position="910"/>
        <end position="935"/>
    </location>
</feature>
<dbReference type="FunFam" id="1.20.1560.10:FF:000001">
    <property type="entry name" value="ATP-binding cassette subfamily C member 1"/>
    <property type="match status" value="1"/>
</dbReference>
<evidence type="ECO:0000256" key="13">
    <source>
        <dbReference type="SAM" id="Phobius"/>
    </source>
</evidence>
<dbReference type="GO" id="GO:0016887">
    <property type="term" value="F:ATP hydrolysis activity"/>
    <property type="evidence" value="ECO:0007669"/>
    <property type="project" value="InterPro"/>
</dbReference>
<comment type="similarity">
    <text evidence="2">Belongs to the ABC transporter superfamily. ABCC family. Conjugate transporter (TC 3.A.1.208) subfamily.</text>
</comment>
<evidence type="ECO:0000256" key="7">
    <source>
        <dbReference type="ARBA" id="ARBA00022741"/>
    </source>
</evidence>
<feature type="domain" description="ABC transporter" evidence="14">
    <location>
        <begin position="1238"/>
        <end position="1472"/>
    </location>
</feature>
<dbReference type="InterPro" id="IPR003593">
    <property type="entry name" value="AAA+_ATPase"/>
</dbReference>
<dbReference type="GO" id="GO:0000323">
    <property type="term" value="C:lytic vacuole"/>
    <property type="evidence" value="ECO:0007669"/>
    <property type="project" value="UniProtKB-ARBA"/>
</dbReference>
<keyword evidence="5 13" id="KW-0812">Transmembrane</keyword>
<keyword evidence="17" id="KW-1185">Reference proteome</keyword>
<comment type="subcellular location">
    <subcellularLocation>
        <location evidence="1">Vacuole membrane</location>
        <topology evidence="1">Multi-pass membrane protein</topology>
    </subcellularLocation>
</comment>
<dbReference type="InterPro" id="IPR011527">
    <property type="entry name" value="ABC1_TM_dom"/>
</dbReference>
<dbReference type="FunFam" id="3.40.50.300:FF:000293">
    <property type="entry name" value="ATP binding cassette subfamily C member 1"/>
    <property type="match status" value="1"/>
</dbReference>
<dbReference type="InterPro" id="IPR056227">
    <property type="entry name" value="TMD0_ABC"/>
</dbReference>
<dbReference type="InterPro" id="IPR036640">
    <property type="entry name" value="ABC1_TM_sf"/>
</dbReference>
<feature type="transmembrane region" description="Helical" evidence="13">
    <location>
        <begin position="562"/>
        <end position="586"/>
    </location>
</feature>
<comment type="catalytic activity">
    <reaction evidence="12">
        <text>leukotriene C4(in) + ATP + H2O = leukotriene C4(out) + ADP + phosphate + H(+)</text>
        <dbReference type="Rhea" id="RHEA:38963"/>
        <dbReference type="ChEBI" id="CHEBI:15377"/>
        <dbReference type="ChEBI" id="CHEBI:15378"/>
        <dbReference type="ChEBI" id="CHEBI:30616"/>
        <dbReference type="ChEBI" id="CHEBI:43474"/>
        <dbReference type="ChEBI" id="CHEBI:57973"/>
        <dbReference type="ChEBI" id="CHEBI:456216"/>
    </reaction>
    <physiologicalReaction direction="left-to-right" evidence="12">
        <dbReference type="Rhea" id="RHEA:38964"/>
    </physiologicalReaction>
</comment>
<feature type="domain" description="ABC transmembrane type-1" evidence="15">
    <location>
        <begin position="300"/>
        <end position="587"/>
    </location>
</feature>
<keyword evidence="4" id="KW-0926">Vacuole</keyword>
<feature type="transmembrane region" description="Helical" evidence="13">
    <location>
        <begin position="518"/>
        <end position="542"/>
    </location>
</feature>
<name>A0AAN0JGE4_AMPQE</name>
<dbReference type="KEGG" id="aqu:100631452"/>
<dbReference type="GeneID" id="100631452"/>
<dbReference type="GO" id="GO:0005524">
    <property type="term" value="F:ATP binding"/>
    <property type="evidence" value="ECO:0007669"/>
    <property type="project" value="UniProtKB-KW"/>
</dbReference>
<evidence type="ECO:0000256" key="11">
    <source>
        <dbReference type="ARBA" id="ARBA00024220"/>
    </source>
</evidence>
<dbReference type="EC" id="7.6.2.3" evidence="11"/>
<dbReference type="FunFam" id="3.40.50.300:FF:000074">
    <property type="entry name" value="Multidrug resistance-associated protein 5 isoform 1"/>
    <property type="match status" value="1"/>
</dbReference>
<feature type="domain" description="ABC transporter" evidence="14">
    <location>
        <begin position="623"/>
        <end position="847"/>
    </location>
</feature>
<dbReference type="Gene3D" id="3.40.50.300">
    <property type="entry name" value="P-loop containing nucleotide triphosphate hydrolases"/>
    <property type="match status" value="2"/>
</dbReference>
<dbReference type="CDD" id="cd18603">
    <property type="entry name" value="ABC_6TM_MRP1_2_3_6_D2_like"/>
    <property type="match status" value="1"/>
</dbReference>
<keyword evidence="8" id="KW-0067">ATP-binding</keyword>
<accession>A0AAN0JGE4</accession>
<feature type="transmembrane region" description="Helical" evidence="13">
    <location>
        <begin position="1025"/>
        <end position="1047"/>
    </location>
</feature>
<reference evidence="16" key="2">
    <citation type="submission" date="2024-06" db="UniProtKB">
        <authorList>
            <consortium name="EnsemblMetazoa"/>
        </authorList>
    </citation>
    <scope>IDENTIFICATION</scope>
</reference>
<dbReference type="PROSITE" id="PS50893">
    <property type="entry name" value="ABC_TRANSPORTER_2"/>
    <property type="match status" value="2"/>
</dbReference>
<dbReference type="InterPro" id="IPR050173">
    <property type="entry name" value="ABC_transporter_C-like"/>
</dbReference>
<feature type="domain" description="ABC transmembrane type-1" evidence="15">
    <location>
        <begin position="914"/>
        <end position="1201"/>
    </location>
</feature>
<feature type="transmembrane region" description="Helical" evidence="13">
    <location>
        <begin position="104"/>
        <end position="123"/>
    </location>
</feature>
<dbReference type="CDD" id="cd03244">
    <property type="entry name" value="ABCC_MRP_domain2"/>
    <property type="match status" value="1"/>
</dbReference>
<feature type="transmembrane region" description="Helical" evidence="13">
    <location>
        <begin position="411"/>
        <end position="434"/>
    </location>
</feature>
<keyword evidence="9 13" id="KW-1133">Transmembrane helix</keyword>
<keyword evidence="7" id="KW-0547">Nucleotide-binding</keyword>
<dbReference type="Gene3D" id="1.20.1560.10">
    <property type="entry name" value="ABC transporter type 1, transmembrane domain"/>
    <property type="match status" value="2"/>
</dbReference>
<dbReference type="PANTHER" id="PTHR24223:SF443">
    <property type="entry name" value="MULTIDRUG-RESISTANCE LIKE PROTEIN 1, ISOFORM I"/>
    <property type="match status" value="1"/>
</dbReference>
<evidence type="ECO:0000256" key="9">
    <source>
        <dbReference type="ARBA" id="ARBA00022989"/>
    </source>
</evidence>
<dbReference type="InterPro" id="IPR017871">
    <property type="entry name" value="ABC_transporter-like_CS"/>
</dbReference>
<evidence type="ECO:0000256" key="8">
    <source>
        <dbReference type="ARBA" id="ARBA00022840"/>
    </source>
</evidence>
<evidence type="ECO:0000259" key="15">
    <source>
        <dbReference type="PROSITE" id="PS50929"/>
    </source>
</evidence>
<feature type="transmembrane region" description="Helical" evidence="13">
    <location>
        <begin position="169"/>
        <end position="188"/>
    </location>
</feature>
<evidence type="ECO:0000313" key="17">
    <source>
        <dbReference type="Proteomes" id="UP000007879"/>
    </source>
</evidence>
<evidence type="ECO:0000256" key="2">
    <source>
        <dbReference type="ARBA" id="ARBA00009726"/>
    </source>
</evidence>
<dbReference type="EnsemblMetazoa" id="XM_020000298.1">
    <property type="protein sequence ID" value="XP_019855857.1"/>
    <property type="gene ID" value="LOC100631452"/>
</dbReference>
<dbReference type="PANTHER" id="PTHR24223">
    <property type="entry name" value="ATP-BINDING CASSETTE SUB-FAMILY C"/>
    <property type="match status" value="1"/>
</dbReference>
<dbReference type="SUPFAM" id="SSF52540">
    <property type="entry name" value="P-loop containing nucleoside triphosphate hydrolases"/>
    <property type="match status" value="2"/>
</dbReference>
<feature type="transmembrane region" description="Helical" evidence="13">
    <location>
        <begin position="75"/>
        <end position="92"/>
    </location>
</feature>
<evidence type="ECO:0000256" key="4">
    <source>
        <dbReference type="ARBA" id="ARBA00022554"/>
    </source>
</evidence>
<dbReference type="Pfam" id="PF00005">
    <property type="entry name" value="ABC_tran"/>
    <property type="match status" value="2"/>
</dbReference>
<dbReference type="CDD" id="cd03250">
    <property type="entry name" value="ABCC_MRP_domain1"/>
    <property type="match status" value="1"/>
</dbReference>
<keyword evidence="6" id="KW-0677">Repeat</keyword>
<protein>
    <recommendedName>
        <fullName evidence="11">ABC-type glutathione-S-conjugate transporter</fullName>
        <ecNumber evidence="11">7.6.2.3</ecNumber>
    </recommendedName>
</protein>
<dbReference type="RefSeq" id="XP_019855857.1">
    <property type="nucleotide sequence ID" value="XM_020000298.1"/>
</dbReference>
<proteinExistence type="inferred from homology"/>
<evidence type="ECO:0000256" key="5">
    <source>
        <dbReference type="ARBA" id="ARBA00022692"/>
    </source>
</evidence>
<dbReference type="FunFam" id="1.20.1560.10:FF:000020">
    <property type="entry name" value="ABC metal ion transporter"/>
    <property type="match status" value="1"/>
</dbReference>
<feature type="transmembrane region" description="Helical" evidence="13">
    <location>
        <begin position="35"/>
        <end position="55"/>
    </location>
</feature>
<dbReference type="SMART" id="SM00382">
    <property type="entry name" value="AAA"/>
    <property type="match status" value="2"/>
</dbReference>
<dbReference type="InterPro" id="IPR003439">
    <property type="entry name" value="ABC_transporter-like_ATP-bd"/>
</dbReference>
<feature type="transmembrane region" description="Helical" evidence="13">
    <location>
        <begin position="440"/>
        <end position="461"/>
    </location>
</feature>
<keyword evidence="3" id="KW-0813">Transport</keyword>
<feature type="transmembrane region" description="Helical" evidence="13">
    <location>
        <begin position="1138"/>
        <end position="1159"/>
    </location>
</feature>
<reference evidence="17" key="1">
    <citation type="journal article" date="2010" name="Nature">
        <title>The Amphimedon queenslandica genome and the evolution of animal complexity.</title>
        <authorList>
            <person name="Srivastava M."/>
            <person name="Simakov O."/>
            <person name="Chapman J."/>
            <person name="Fahey B."/>
            <person name="Gauthier M.E."/>
            <person name="Mitros T."/>
            <person name="Richards G.S."/>
            <person name="Conaco C."/>
            <person name="Dacre M."/>
            <person name="Hellsten U."/>
            <person name="Larroux C."/>
            <person name="Putnam N.H."/>
            <person name="Stanke M."/>
            <person name="Adamska M."/>
            <person name="Darling A."/>
            <person name="Degnan S.M."/>
            <person name="Oakley T.H."/>
            <person name="Plachetzki D.C."/>
            <person name="Zhai Y."/>
            <person name="Adamski M."/>
            <person name="Calcino A."/>
            <person name="Cummins S.F."/>
            <person name="Goodstein D.M."/>
            <person name="Harris C."/>
            <person name="Jackson D.J."/>
            <person name="Leys S.P."/>
            <person name="Shu S."/>
            <person name="Woodcroft B.J."/>
            <person name="Vervoort M."/>
            <person name="Kosik K.S."/>
            <person name="Manning G."/>
            <person name="Degnan B.M."/>
            <person name="Rokhsar D.S."/>
        </authorList>
    </citation>
    <scope>NUCLEOTIDE SEQUENCE [LARGE SCALE GENOMIC DNA]</scope>
</reference>
<dbReference type="PROSITE" id="PS50929">
    <property type="entry name" value="ABC_TM1F"/>
    <property type="match status" value="2"/>
</dbReference>
<evidence type="ECO:0000256" key="12">
    <source>
        <dbReference type="ARBA" id="ARBA00047523"/>
    </source>
</evidence>